<comment type="caution">
    <text evidence="2">The sequence shown here is derived from an EMBL/GenBank/DDBJ whole genome shotgun (WGS) entry which is preliminary data.</text>
</comment>
<protein>
    <submittedName>
        <fullName evidence="2">Uncharacterized protein</fullName>
    </submittedName>
</protein>
<evidence type="ECO:0000313" key="3">
    <source>
        <dbReference type="Proteomes" id="UP001066276"/>
    </source>
</evidence>
<evidence type="ECO:0000313" key="2">
    <source>
        <dbReference type="EMBL" id="KAJ1112799.1"/>
    </source>
</evidence>
<evidence type="ECO:0000256" key="1">
    <source>
        <dbReference type="SAM" id="MobiDB-lite"/>
    </source>
</evidence>
<reference evidence="2" key="1">
    <citation type="journal article" date="2022" name="bioRxiv">
        <title>Sequencing and chromosome-scale assembly of the giantPleurodeles waltlgenome.</title>
        <authorList>
            <person name="Brown T."/>
            <person name="Elewa A."/>
            <person name="Iarovenko S."/>
            <person name="Subramanian E."/>
            <person name="Araus A.J."/>
            <person name="Petzold A."/>
            <person name="Susuki M."/>
            <person name="Suzuki K.-i.T."/>
            <person name="Hayashi T."/>
            <person name="Toyoda A."/>
            <person name="Oliveira C."/>
            <person name="Osipova E."/>
            <person name="Leigh N.D."/>
            <person name="Simon A."/>
            <person name="Yun M.H."/>
        </authorList>
    </citation>
    <scope>NUCLEOTIDE SEQUENCE</scope>
    <source>
        <strain evidence="2">20211129_DDA</strain>
        <tissue evidence="2">Liver</tissue>
    </source>
</reference>
<name>A0AAV7NBH7_PLEWA</name>
<dbReference type="AlphaFoldDB" id="A0AAV7NBH7"/>
<gene>
    <name evidence="2" type="ORF">NDU88_001060</name>
</gene>
<dbReference type="Proteomes" id="UP001066276">
    <property type="component" value="Chromosome 8"/>
</dbReference>
<dbReference type="EMBL" id="JANPWB010000012">
    <property type="protein sequence ID" value="KAJ1112799.1"/>
    <property type="molecule type" value="Genomic_DNA"/>
</dbReference>
<organism evidence="2 3">
    <name type="scientific">Pleurodeles waltl</name>
    <name type="common">Iberian ribbed newt</name>
    <dbReference type="NCBI Taxonomy" id="8319"/>
    <lineage>
        <taxon>Eukaryota</taxon>
        <taxon>Metazoa</taxon>
        <taxon>Chordata</taxon>
        <taxon>Craniata</taxon>
        <taxon>Vertebrata</taxon>
        <taxon>Euteleostomi</taxon>
        <taxon>Amphibia</taxon>
        <taxon>Batrachia</taxon>
        <taxon>Caudata</taxon>
        <taxon>Salamandroidea</taxon>
        <taxon>Salamandridae</taxon>
        <taxon>Pleurodelinae</taxon>
        <taxon>Pleurodeles</taxon>
    </lineage>
</organism>
<keyword evidence="3" id="KW-1185">Reference proteome</keyword>
<feature type="region of interest" description="Disordered" evidence="1">
    <location>
        <begin position="1"/>
        <end position="29"/>
    </location>
</feature>
<accession>A0AAV7NBH7</accession>
<sequence>MKPSSRPSGDNVPVANKKTQSDDRDNEGPVNHSFFEVLFASLSEDLHTVKGDLSQEIKTIHMDVADQGDMVSNLEDWEISREEEFEQLQQEFIHLRDQHIDLQAYAEDLENRSRRNNVSIHRVPTCVEANNMEAFVQALFAHIMEAL</sequence>
<proteinExistence type="predicted"/>